<comment type="caution">
    <text evidence="1">The sequence shown here is derived from an EMBL/GenBank/DDBJ whole genome shotgun (WGS) entry which is preliminary data.</text>
</comment>
<accession>A0A699IAB0</accession>
<sequence length="379" mass="43493">MNDSMIELHETFQAWLQQQEQVVNLDSYTPEPSQCQKIPIYYDDDDDEKSSTPLRDIIFSELPPCIAITPVLSIEEPKDSLIMGDEHLDTIPEKESDEFIKSSVENLVPSPSEFEDISDSECDLPLCDDFPKSHLVTFSNPLFDIDNDFTMSDDESFSEEDVPMENFKIFSNPLHDLDEEIISTELNPIQNEVLESITSIPLGIDYFDAKSNLIESLINLNTSIDSISKFDYLLEEFSSELSHIDLISPEIDEADFDPEEEIRLVKKLLYDNSSPRPSKEVNSENSNAIIESFSPSTIPVEDSDSLIVEINFFLLRMTRCHRALRMMTMTLKGISFSLKNSLAMIPLHFLKMSHFILMFHHPLVLLRNRRMMEFTLSPL</sequence>
<name>A0A699IAB0_TANCI</name>
<evidence type="ECO:0008006" key="2">
    <source>
        <dbReference type="Google" id="ProtNLM"/>
    </source>
</evidence>
<dbReference type="EMBL" id="BKCJ010244375">
    <property type="protein sequence ID" value="GEZ13415.1"/>
    <property type="molecule type" value="Genomic_DNA"/>
</dbReference>
<organism evidence="1">
    <name type="scientific">Tanacetum cinerariifolium</name>
    <name type="common">Dalmatian daisy</name>
    <name type="synonym">Chrysanthemum cinerariifolium</name>
    <dbReference type="NCBI Taxonomy" id="118510"/>
    <lineage>
        <taxon>Eukaryota</taxon>
        <taxon>Viridiplantae</taxon>
        <taxon>Streptophyta</taxon>
        <taxon>Embryophyta</taxon>
        <taxon>Tracheophyta</taxon>
        <taxon>Spermatophyta</taxon>
        <taxon>Magnoliopsida</taxon>
        <taxon>eudicotyledons</taxon>
        <taxon>Gunneridae</taxon>
        <taxon>Pentapetalae</taxon>
        <taxon>asterids</taxon>
        <taxon>campanulids</taxon>
        <taxon>Asterales</taxon>
        <taxon>Asteraceae</taxon>
        <taxon>Asteroideae</taxon>
        <taxon>Anthemideae</taxon>
        <taxon>Anthemidinae</taxon>
        <taxon>Tanacetum</taxon>
    </lineage>
</organism>
<dbReference type="AlphaFoldDB" id="A0A699IAB0"/>
<evidence type="ECO:0000313" key="1">
    <source>
        <dbReference type="EMBL" id="GEZ13415.1"/>
    </source>
</evidence>
<protein>
    <recommendedName>
        <fullName evidence="2">Reverse transcriptase domain-containing protein</fullName>
    </recommendedName>
</protein>
<gene>
    <name evidence="1" type="ORF">Tci_485388</name>
</gene>
<reference evidence="1" key="1">
    <citation type="journal article" date="2019" name="Sci. Rep.">
        <title>Draft genome of Tanacetum cinerariifolium, the natural source of mosquito coil.</title>
        <authorList>
            <person name="Yamashiro T."/>
            <person name="Shiraishi A."/>
            <person name="Satake H."/>
            <person name="Nakayama K."/>
        </authorList>
    </citation>
    <scope>NUCLEOTIDE SEQUENCE</scope>
</reference>
<proteinExistence type="predicted"/>